<dbReference type="SUPFAM" id="SSF52540">
    <property type="entry name" value="P-loop containing nucleoside triphosphate hydrolases"/>
    <property type="match status" value="1"/>
</dbReference>
<evidence type="ECO:0000256" key="1">
    <source>
        <dbReference type="ARBA" id="ARBA00022741"/>
    </source>
</evidence>
<dbReference type="InterPro" id="IPR002078">
    <property type="entry name" value="Sigma_54_int"/>
</dbReference>
<evidence type="ECO:0000256" key="5">
    <source>
        <dbReference type="SAM" id="Phobius"/>
    </source>
</evidence>
<keyword evidence="4" id="KW-0804">Transcription</keyword>
<dbReference type="Pfam" id="PF00158">
    <property type="entry name" value="Sigma54_activat"/>
    <property type="match status" value="1"/>
</dbReference>
<dbReference type="InterPro" id="IPR009057">
    <property type="entry name" value="Homeodomain-like_sf"/>
</dbReference>
<keyword evidence="2" id="KW-0067">ATP-binding</keyword>
<evidence type="ECO:0000313" key="7">
    <source>
        <dbReference type="EMBL" id="SDB34571.1"/>
    </source>
</evidence>
<keyword evidence="5" id="KW-0472">Membrane</keyword>
<organism evidence="7 8">
    <name type="scientific">Desulfonatronum thiosulfatophilum</name>
    <dbReference type="NCBI Taxonomy" id="617002"/>
    <lineage>
        <taxon>Bacteria</taxon>
        <taxon>Pseudomonadati</taxon>
        <taxon>Thermodesulfobacteriota</taxon>
        <taxon>Desulfovibrionia</taxon>
        <taxon>Desulfovibrionales</taxon>
        <taxon>Desulfonatronaceae</taxon>
        <taxon>Desulfonatronum</taxon>
    </lineage>
</organism>
<dbReference type="PROSITE" id="PS00675">
    <property type="entry name" value="SIGMA54_INTERACT_1"/>
    <property type="match status" value="1"/>
</dbReference>
<dbReference type="EMBL" id="FMXO01000008">
    <property type="protein sequence ID" value="SDB34571.1"/>
    <property type="molecule type" value="Genomic_DNA"/>
</dbReference>
<dbReference type="SMART" id="SM00382">
    <property type="entry name" value="AAA"/>
    <property type="match status" value="1"/>
</dbReference>
<dbReference type="InterPro" id="IPR025662">
    <property type="entry name" value="Sigma_54_int_dom_ATP-bd_1"/>
</dbReference>
<dbReference type="InterPro" id="IPR002197">
    <property type="entry name" value="HTH_Fis"/>
</dbReference>
<feature type="domain" description="Sigma-54 factor interaction" evidence="6">
    <location>
        <begin position="124"/>
        <end position="348"/>
    </location>
</feature>
<dbReference type="PRINTS" id="PR01590">
    <property type="entry name" value="HTHFIS"/>
</dbReference>
<evidence type="ECO:0000256" key="4">
    <source>
        <dbReference type="ARBA" id="ARBA00023163"/>
    </source>
</evidence>
<keyword evidence="1" id="KW-0547">Nucleotide-binding</keyword>
<evidence type="ECO:0000313" key="8">
    <source>
        <dbReference type="Proteomes" id="UP000198771"/>
    </source>
</evidence>
<dbReference type="Proteomes" id="UP000198771">
    <property type="component" value="Unassembled WGS sequence"/>
</dbReference>
<evidence type="ECO:0000259" key="6">
    <source>
        <dbReference type="PROSITE" id="PS50045"/>
    </source>
</evidence>
<evidence type="ECO:0000256" key="3">
    <source>
        <dbReference type="ARBA" id="ARBA00023015"/>
    </source>
</evidence>
<dbReference type="Gene3D" id="1.10.8.60">
    <property type="match status" value="1"/>
</dbReference>
<dbReference type="FunFam" id="3.40.50.300:FF:000006">
    <property type="entry name" value="DNA-binding transcriptional regulator NtrC"/>
    <property type="match status" value="1"/>
</dbReference>
<dbReference type="GO" id="GO:0005524">
    <property type="term" value="F:ATP binding"/>
    <property type="evidence" value="ECO:0007669"/>
    <property type="project" value="UniProtKB-KW"/>
</dbReference>
<dbReference type="PROSITE" id="PS00688">
    <property type="entry name" value="SIGMA54_INTERACT_3"/>
    <property type="match status" value="1"/>
</dbReference>
<keyword evidence="8" id="KW-1185">Reference proteome</keyword>
<dbReference type="Gene3D" id="3.40.50.300">
    <property type="entry name" value="P-loop containing nucleotide triphosphate hydrolases"/>
    <property type="match status" value="1"/>
</dbReference>
<dbReference type="AlphaFoldDB" id="A0A1G6CNV1"/>
<evidence type="ECO:0000256" key="2">
    <source>
        <dbReference type="ARBA" id="ARBA00022840"/>
    </source>
</evidence>
<dbReference type="STRING" id="617002.SAMN05660653_01666"/>
<dbReference type="SUPFAM" id="SSF46689">
    <property type="entry name" value="Homeodomain-like"/>
    <property type="match status" value="1"/>
</dbReference>
<reference evidence="7 8" key="1">
    <citation type="submission" date="2016-10" db="EMBL/GenBank/DDBJ databases">
        <authorList>
            <person name="de Groot N.N."/>
        </authorList>
    </citation>
    <scope>NUCLEOTIDE SEQUENCE [LARGE SCALE GENOMIC DNA]</scope>
    <source>
        <strain evidence="7 8">ASO4-2</strain>
    </source>
</reference>
<feature type="transmembrane region" description="Helical" evidence="5">
    <location>
        <begin position="46"/>
        <end position="66"/>
    </location>
</feature>
<name>A0A1G6CNV1_9BACT</name>
<dbReference type="PROSITE" id="PS50045">
    <property type="entry name" value="SIGMA54_INTERACT_4"/>
    <property type="match status" value="1"/>
</dbReference>
<feature type="transmembrane region" description="Helical" evidence="5">
    <location>
        <begin position="12"/>
        <end position="34"/>
    </location>
</feature>
<keyword evidence="3" id="KW-0805">Transcription regulation</keyword>
<dbReference type="RefSeq" id="WP_092119915.1">
    <property type="nucleotide sequence ID" value="NZ_FMXO01000008.1"/>
</dbReference>
<dbReference type="Pfam" id="PF25601">
    <property type="entry name" value="AAA_lid_14"/>
    <property type="match status" value="1"/>
</dbReference>
<gene>
    <name evidence="7" type="ORF">SAMN05660653_01666</name>
</gene>
<dbReference type="InterPro" id="IPR027417">
    <property type="entry name" value="P-loop_NTPase"/>
</dbReference>
<dbReference type="Pfam" id="PF02954">
    <property type="entry name" value="HTH_8"/>
    <property type="match status" value="1"/>
</dbReference>
<keyword evidence="5" id="KW-1133">Transmembrane helix</keyword>
<dbReference type="InterPro" id="IPR058031">
    <property type="entry name" value="AAA_lid_NorR"/>
</dbReference>
<keyword evidence="5" id="KW-0812">Transmembrane</keyword>
<dbReference type="InterPro" id="IPR003593">
    <property type="entry name" value="AAA+_ATPase"/>
</dbReference>
<sequence>MRRTVFHVSLTLLVPLIVAGTAVLALFLSEYLPFFRYDVSGDLTRLATLVGGTTFIVAFLLLYLILRPIRDFLDAARASGVLPAKDSAFPGGLPRSDLEEFRQAFEQVGQALSRLDAKALFPEIVGQSPVLRAVLGQVLKVAPTNASVLLTGESGTGKEIIARAIHEQSLRRDGPLVVVNCAAIPETLLESELFGYEKGAFTGAVTAKPGRFELAHAGTLFLDEIGDMPLAVQAKILRMLETGTVERVGGIKSVRCDVRVVAATNRDIQELMRQGLFREDLFHRLNVFPLHLPPLRERRDDIPALAEHFAASHNGNADISAAALGLLMTHDWPGNVRELRNSLERATVLAGEEEIRPEHLAGLFGNGLFAFPAGNTDGKGKTDNGAGLDQRLASVERTMIEEALARCDGIQAKAARLLGIKERSLWHRIKKLDIAVKQFK</sequence>
<dbReference type="GO" id="GO:0043565">
    <property type="term" value="F:sequence-specific DNA binding"/>
    <property type="evidence" value="ECO:0007669"/>
    <property type="project" value="InterPro"/>
</dbReference>
<dbReference type="PANTHER" id="PTHR32071">
    <property type="entry name" value="TRANSCRIPTIONAL REGULATORY PROTEIN"/>
    <property type="match status" value="1"/>
</dbReference>
<dbReference type="CDD" id="cd00009">
    <property type="entry name" value="AAA"/>
    <property type="match status" value="1"/>
</dbReference>
<accession>A0A1G6CNV1</accession>
<protein>
    <submittedName>
        <fullName evidence="7">Regulatory protein, Fis family</fullName>
    </submittedName>
</protein>
<dbReference type="OrthoDB" id="9763792at2"/>
<dbReference type="GO" id="GO:0006355">
    <property type="term" value="P:regulation of DNA-templated transcription"/>
    <property type="evidence" value="ECO:0007669"/>
    <property type="project" value="InterPro"/>
</dbReference>
<proteinExistence type="predicted"/>
<dbReference type="Gene3D" id="1.10.10.60">
    <property type="entry name" value="Homeodomain-like"/>
    <property type="match status" value="1"/>
</dbReference>
<dbReference type="InterPro" id="IPR025944">
    <property type="entry name" value="Sigma_54_int_dom_CS"/>
</dbReference>